<organism evidence="3 4">
    <name type="scientific">Brachybacterium massiliense</name>
    <dbReference type="NCBI Taxonomy" id="1755098"/>
    <lineage>
        <taxon>Bacteria</taxon>
        <taxon>Bacillati</taxon>
        <taxon>Actinomycetota</taxon>
        <taxon>Actinomycetes</taxon>
        <taxon>Micrococcales</taxon>
        <taxon>Dermabacteraceae</taxon>
        <taxon>Brachybacterium</taxon>
    </lineage>
</organism>
<dbReference type="InterPro" id="IPR051021">
    <property type="entry name" value="Mito_Ser/Thr_phosphatase"/>
</dbReference>
<sequence>MSSSDPDSPDSRLLLLMRHGKAESGSGQPDHDRTLAEKGLTQAKLVGEYLAAQNVQVARVLVSDSQRTTQTWEAVASSMPSFDGEVSFHEEIYTGGTAEVLSLVHGVEDRLPVVLVVGHEPTISSLTSALADDDSDAGSVAQARIGMPTGGVAVLSGSLGSWEDLREESLTLHTIVRP</sequence>
<gene>
    <name evidence="3" type="ORF">K8V81_02030</name>
</gene>
<dbReference type="InterPro" id="IPR029033">
    <property type="entry name" value="His_PPase_superfam"/>
</dbReference>
<evidence type="ECO:0000256" key="1">
    <source>
        <dbReference type="ARBA" id="ARBA00022801"/>
    </source>
</evidence>
<dbReference type="InterPro" id="IPR013078">
    <property type="entry name" value="His_Pase_superF_clade-1"/>
</dbReference>
<dbReference type="EMBL" id="DYUE01000053">
    <property type="protein sequence ID" value="HJG90483.1"/>
    <property type="molecule type" value="Genomic_DNA"/>
</dbReference>
<dbReference type="GO" id="GO:0016787">
    <property type="term" value="F:hydrolase activity"/>
    <property type="evidence" value="ECO:0007669"/>
    <property type="project" value="UniProtKB-KW"/>
</dbReference>
<reference evidence="3" key="1">
    <citation type="journal article" date="2021" name="PeerJ">
        <title>Extensive microbial diversity within the chicken gut microbiome revealed by metagenomics and culture.</title>
        <authorList>
            <person name="Gilroy R."/>
            <person name="Ravi A."/>
            <person name="Getino M."/>
            <person name="Pursley I."/>
            <person name="Horton D.L."/>
            <person name="Alikhan N.F."/>
            <person name="Baker D."/>
            <person name="Gharbi K."/>
            <person name="Hall N."/>
            <person name="Watson M."/>
            <person name="Adriaenssens E.M."/>
            <person name="Foster-Nyarko E."/>
            <person name="Jarju S."/>
            <person name="Secka A."/>
            <person name="Antonio M."/>
            <person name="Oren A."/>
            <person name="Chaudhuri R.R."/>
            <person name="La Ragione R."/>
            <person name="Hildebrand F."/>
            <person name="Pallen M.J."/>
        </authorList>
    </citation>
    <scope>NUCLEOTIDE SEQUENCE</scope>
    <source>
        <strain evidence="3">ChiGjej5B5-22894</strain>
    </source>
</reference>
<evidence type="ECO:0000256" key="2">
    <source>
        <dbReference type="SAM" id="MobiDB-lite"/>
    </source>
</evidence>
<dbReference type="CDD" id="cd07067">
    <property type="entry name" value="HP_PGM_like"/>
    <property type="match status" value="1"/>
</dbReference>
<reference evidence="3" key="2">
    <citation type="submission" date="2021-09" db="EMBL/GenBank/DDBJ databases">
        <authorList>
            <person name="Gilroy R."/>
        </authorList>
    </citation>
    <scope>NUCLEOTIDE SEQUENCE</scope>
    <source>
        <strain evidence="3">ChiGjej5B5-22894</strain>
    </source>
</reference>
<dbReference type="Gene3D" id="3.40.50.1240">
    <property type="entry name" value="Phosphoglycerate mutase-like"/>
    <property type="match status" value="1"/>
</dbReference>
<name>A0A921MTH2_9MICO</name>
<protein>
    <submittedName>
        <fullName evidence="3">Histidine phosphatase family protein</fullName>
    </submittedName>
</protein>
<dbReference type="PANTHER" id="PTHR20935:SF1">
    <property type="entry name" value="SLL1549 PROTEIN"/>
    <property type="match status" value="1"/>
</dbReference>
<dbReference type="PANTHER" id="PTHR20935">
    <property type="entry name" value="PHOSPHOGLYCERATE MUTASE-RELATED"/>
    <property type="match status" value="1"/>
</dbReference>
<keyword evidence="1" id="KW-0378">Hydrolase</keyword>
<accession>A0A921MTH2</accession>
<dbReference type="Proteomes" id="UP000742460">
    <property type="component" value="Unassembled WGS sequence"/>
</dbReference>
<dbReference type="AlphaFoldDB" id="A0A921MTH2"/>
<dbReference type="Pfam" id="PF00300">
    <property type="entry name" value="His_Phos_1"/>
    <property type="match status" value="1"/>
</dbReference>
<feature type="region of interest" description="Disordered" evidence="2">
    <location>
        <begin position="1"/>
        <end position="34"/>
    </location>
</feature>
<dbReference type="SMART" id="SM00855">
    <property type="entry name" value="PGAM"/>
    <property type="match status" value="1"/>
</dbReference>
<comment type="caution">
    <text evidence="3">The sequence shown here is derived from an EMBL/GenBank/DDBJ whole genome shotgun (WGS) entry which is preliminary data.</text>
</comment>
<dbReference type="SUPFAM" id="SSF53254">
    <property type="entry name" value="Phosphoglycerate mutase-like"/>
    <property type="match status" value="1"/>
</dbReference>
<feature type="compositionally biased region" description="Low complexity" evidence="2">
    <location>
        <begin position="1"/>
        <end position="17"/>
    </location>
</feature>
<evidence type="ECO:0000313" key="3">
    <source>
        <dbReference type="EMBL" id="HJG90483.1"/>
    </source>
</evidence>
<proteinExistence type="predicted"/>
<evidence type="ECO:0000313" key="4">
    <source>
        <dbReference type="Proteomes" id="UP000742460"/>
    </source>
</evidence>